<dbReference type="EMBL" id="DTMF01000144">
    <property type="protein sequence ID" value="HGF33838.1"/>
    <property type="molecule type" value="Genomic_DNA"/>
</dbReference>
<feature type="region of interest" description="Disordered" evidence="1">
    <location>
        <begin position="75"/>
        <end position="95"/>
    </location>
</feature>
<dbReference type="AlphaFoldDB" id="A0A7C3UXA5"/>
<organism evidence="3">
    <name type="scientific">Desulfobacca acetoxidans</name>
    <dbReference type="NCBI Taxonomy" id="60893"/>
    <lineage>
        <taxon>Bacteria</taxon>
        <taxon>Pseudomonadati</taxon>
        <taxon>Thermodesulfobacteriota</taxon>
        <taxon>Desulfobaccia</taxon>
        <taxon>Desulfobaccales</taxon>
        <taxon>Desulfobaccaceae</taxon>
        <taxon>Desulfobacca</taxon>
    </lineage>
</organism>
<accession>A0A7C3UXA5</accession>
<evidence type="ECO:0000256" key="1">
    <source>
        <dbReference type="SAM" id="MobiDB-lite"/>
    </source>
</evidence>
<name>A0A7C3UXA5_9BACT</name>
<feature type="domain" description="YMGG-like Gly-zipper" evidence="2">
    <location>
        <begin position="26"/>
        <end position="67"/>
    </location>
</feature>
<gene>
    <name evidence="3" type="ORF">ENW96_05540</name>
</gene>
<comment type="caution">
    <text evidence="3">The sequence shown here is derived from an EMBL/GenBank/DDBJ whole genome shotgun (WGS) entry which is preliminary data.</text>
</comment>
<evidence type="ECO:0000313" key="3">
    <source>
        <dbReference type="EMBL" id="HGF33838.1"/>
    </source>
</evidence>
<dbReference type="Pfam" id="PF13441">
    <property type="entry name" value="Gly-zipper_YMGG"/>
    <property type="match status" value="1"/>
</dbReference>
<feature type="compositionally biased region" description="Pro residues" evidence="1">
    <location>
        <begin position="85"/>
        <end position="95"/>
    </location>
</feature>
<protein>
    <recommendedName>
        <fullName evidence="2">YMGG-like Gly-zipper domain-containing protein</fullName>
    </recommendedName>
</protein>
<sequence>MLWVILLAGAITLVGCATPQNPYTYQGAGLGAAVGAAIGAGTNAKNPWKGAAIGGLLGGAAGAVAGEIYGRENPYPSQPGYYQPGPQPGYGYPPNPNYNRSPYYGTYGQAAPSYPPGYYSQEGAPAPYGASQRTADPYYRYAY</sequence>
<evidence type="ECO:0000259" key="2">
    <source>
        <dbReference type="Pfam" id="PF13441"/>
    </source>
</evidence>
<reference evidence="3" key="1">
    <citation type="journal article" date="2020" name="mSystems">
        <title>Genome- and Community-Level Interaction Insights into Carbon Utilization and Element Cycling Functions of Hydrothermarchaeota in Hydrothermal Sediment.</title>
        <authorList>
            <person name="Zhou Z."/>
            <person name="Liu Y."/>
            <person name="Xu W."/>
            <person name="Pan J."/>
            <person name="Luo Z.H."/>
            <person name="Li M."/>
        </authorList>
    </citation>
    <scope>NUCLEOTIDE SEQUENCE [LARGE SCALE GENOMIC DNA]</scope>
    <source>
        <strain evidence="3">SpSt-897</strain>
    </source>
</reference>
<feature type="compositionally biased region" description="Low complexity" evidence="1">
    <location>
        <begin position="75"/>
        <end position="84"/>
    </location>
</feature>
<proteinExistence type="predicted"/>
<dbReference type="InterPro" id="IPR027367">
    <property type="entry name" value="Gly-zipper_YMGG"/>
</dbReference>